<dbReference type="InterPro" id="IPR001345">
    <property type="entry name" value="PG/BPGM_mutase_AS"/>
</dbReference>
<dbReference type="Proteomes" id="UP000253495">
    <property type="component" value="Unassembled WGS sequence"/>
</dbReference>
<dbReference type="AlphaFoldDB" id="A0A368W5I5"/>
<organism evidence="1 2">
    <name type="scientific">Halopolyspora algeriensis</name>
    <dbReference type="NCBI Taxonomy" id="1500506"/>
    <lineage>
        <taxon>Bacteria</taxon>
        <taxon>Bacillati</taxon>
        <taxon>Actinomycetota</taxon>
        <taxon>Actinomycetes</taxon>
        <taxon>Actinomycetes incertae sedis</taxon>
        <taxon>Halopolyspora</taxon>
    </lineage>
</organism>
<sequence>MTASELLLPIGSAGVRLVLARHGQTPSNVRKVMDTLPPGPGLTEAGRSQAEGLAERLSAEKVVSIHASRAVRAQETAEPLARRHGIPVDVVDGIHEVRVGELEGSGDAAARRQFEDVYASWHAGRIDEPMPGGETGRQALTRFLAATGELLSDVTAGTVVMVSHGAILRLVAGHLAADVDSTRANSAFLPNAGIIVLEPAETATGWRHVQWEGLGNLRL</sequence>
<dbReference type="RefSeq" id="WP_114451461.1">
    <property type="nucleotide sequence ID" value="NZ_QPJC01000001.1"/>
</dbReference>
<dbReference type="Pfam" id="PF00300">
    <property type="entry name" value="His_Phos_1"/>
    <property type="match status" value="1"/>
</dbReference>
<keyword evidence="2" id="KW-1185">Reference proteome</keyword>
<dbReference type="OrthoDB" id="9793115at2"/>
<dbReference type="InterPro" id="IPR050275">
    <property type="entry name" value="PGM_Phosphatase"/>
</dbReference>
<evidence type="ECO:0000313" key="1">
    <source>
        <dbReference type="EMBL" id="RCW47320.1"/>
    </source>
</evidence>
<dbReference type="PROSITE" id="PS00175">
    <property type="entry name" value="PG_MUTASE"/>
    <property type="match status" value="1"/>
</dbReference>
<dbReference type="PANTHER" id="PTHR48100:SF58">
    <property type="entry name" value="PE-PGRS FAMILY PROTEIN PE_PGRS11"/>
    <property type="match status" value="1"/>
</dbReference>
<dbReference type="SUPFAM" id="SSF53254">
    <property type="entry name" value="Phosphoglycerate mutase-like"/>
    <property type="match status" value="1"/>
</dbReference>
<evidence type="ECO:0000313" key="2">
    <source>
        <dbReference type="Proteomes" id="UP000253495"/>
    </source>
</evidence>
<protein>
    <submittedName>
        <fullName evidence="1">Putative phosphoglycerate mutase</fullName>
    </submittedName>
</protein>
<dbReference type="SMART" id="SM00855">
    <property type="entry name" value="PGAM"/>
    <property type="match status" value="1"/>
</dbReference>
<dbReference type="PANTHER" id="PTHR48100">
    <property type="entry name" value="BROAD-SPECIFICITY PHOSPHATASE YOR283W-RELATED"/>
    <property type="match status" value="1"/>
</dbReference>
<dbReference type="GO" id="GO:0016791">
    <property type="term" value="F:phosphatase activity"/>
    <property type="evidence" value="ECO:0007669"/>
    <property type="project" value="TreeGrafter"/>
</dbReference>
<gene>
    <name evidence="1" type="ORF">DFQ14_101670</name>
</gene>
<proteinExistence type="predicted"/>
<reference evidence="1 2" key="1">
    <citation type="submission" date="2018-07" db="EMBL/GenBank/DDBJ databases">
        <title>Genomic Encyclopedia of Type Strains, Phase III (KMG-III): the genomes of soil and plant-associated and newly described type strains.</title>
        <authorList>
            <person name="Whitman W."/>
        </authorList>
    </citation>
    <scope>NUCLEOTIDE SEQUENCE [LARGE SCALE GENOMIC DNA]</scope>
    <source>
        <strain evidence="1 2">CECT 8575</strain>
    </source>
</reference>
<dbReference type="CDD" id="cd07067">
    <property type="entry name" value="HP_PGM_like"/>
    <property type="match status" value="1"/>
</dbReference>
<accession>A0A368W5I5</accession>
<dbReference type="GO" id="GO:0005737">
    <property type="term" value="C:cytoplasm"/>
    <property type="evidence" value="ECO:0007669"/>
    <property type="project" value="TreeGrafter"/>
</dbReference>
<dbReference type="Gene3D" id="3.40.50.1240">
    <property type="entry name" value="Phosphoglycerate mutase-like"/>
    <property type="match status" value="1"/>
</dbReference>
<dbReference type="EMBL" id="QPJC01000001">
    <property type="protein sequence ID" value="RCW47320.1"/>
    <property type="molecule type" value="Genomic_DNA"/>
</dbReference>
<name>A0A368W5I5_9ACTN</name>
<comment type="caution">
    <text evidence="1">The sequence shown here is derived from an EMBL/GenBank/DDBJ whole genome shotgun (WGS) entry which is preliminary data.</text>
</comment>
<dbReference type="InterPro" id="IPR029033">
    <property type="entry name" value="His_PPase_superfam"/>
</dbReference>
<dbReference type="InterPro" id="IPR013078">
    <property type="entry name" value="His_Pase_superF_clade-1"/>
</dbReference>
<dbReference type="PIRSF" id="PIRSF000709">
    <property type="entry name" value="6PFK_2-Ptase"/>
    <property type="match status" value="1"/>
</dbReference>